<evidence type="ECO:0000313" key="8">
    <source>
        <dbReference type="Proteomes" id="UP000887572"/>
    </source>
</evidence>
<dbReference type="GO" id="GO:0005737">
    <property type="term" value="C:cytoplasm"/>
    <property type="evidence" value="ECO:0007669"/>
    <property type="project" value="TreeGrafter"/>
</dbReference>
<feature type="compositionally biased region" description="Low complexity" evidence="5">
    <location>
        <begin position="2272"/>
        <end position="2295"/>
    </location>
</feature>
<dbReference type="SMART" id="SM00145">
    <property type="entry name" value="PI3Ka"/>
    <property type="match status" value="1"/>
</dbReference>
<dbReference type="PANTHER" id="PTHR10048">
    <property type="entry name" value="PHOSPHATIDYLINOSITOL KINASE"/>
    <property type="match status" value="1"/>
</dbReference>
<dbReference type="Pfam" id="PF00454">
    <property type="entry name" value="PI3_PI4_kinase"/>
    <property type="match status" value="1"/>
</dbReference>
<dbReference type="CDD" id="cd05167">
    <property type="entry name" value="PI4Kc_III_alpha"/>
    <property type="match status" value="1"/>
</dbReference>
<evidence type="ECO:0000256" key="5">
    <source>
        <dbReference type="SAM" id="MobiDB-lite"/>
    </source>
</evidence>
<dbReference type="InterPro" id="IPR045495">
    <property type="entry name" value="PI4K_N"/>
</dbReference>
<evidence type="ECO:0000313" key="9">
    <source>
        <dbReference type="WBParaSite" id="Gr19_v10_g12351.t1"/>
    </source>
</evidence>
<evidence type="ECO:0000256" key="4">
    <source>
        <dbReference type="ARBA" id="ARBA00022777"/>
    </source>
</evidence>
<dbReference type="InterPro" id="IPR015433">
    <property type="entry name" value="PI3/4_kinase"/>
</dbReference>
<protein>
    <recommendedName>
        <fullName evidence="2">1-phosphatidylinositol 4-kinase</fullName>
        <ecNumber evidence="2">2.7.1.67</ecNumber>
    </recommendedName>
</protein>
<dbReference type="SMART" id="SM00146">
    <property type="entry name" value="PI3Kc"/>
    <property type="match status" value="1"/>
</dbReference>
<evidence type="ECO:0000259" key="7">
    <source>
        <dbReference type="PROSITE" id="PS51545"/>
    </source>
</evidence>
<dbReference type="EC" id="2.7.1.67" evidence="2"/>
<name>A0A914GXW0_GLORO</name>
<dbReference type="PROSITE" id="PS51545">
    <property type="entry name" value="PIK_HELICAL"/>
    <property type="match status" value="1"/>
</dbReference>
<keyword evidence="4" id="KW-0418">Kinase</keyword>
<feature type="region of interest" description="Disordered" evidence="5">
    <location>
        <begin position="2265"/>
        <end position="2343"/>
    </location>
</feature>
<dbReference type="Gene3D" id="1.10.1070.11">
    <property type="entry name" value="Phosphatidylinositol 3-/4-kinase, catalytic domain"/>
    <property type="match status" value="1"/>
</dbReference>
<reference evidence="9" key="1">
    <citation type="submission" date="2022-11" db="UniProtKB">
        <authorList>
            <consortium name="WormBaseParasite"/>
        </authorList>
    </citation>
    <scope>IDENTIFICATION</scope>
</reference>
<evidence type="ECO:0000256" key="1">
    <source>
        <dbReference type="ARBA" id="ARBA00006209"/>
    </source>
</evidence>
<evidence type="ECO:0000259" key="6">
    <source>
        <dbReference type="PROSITE" id="PS50290"/>
    </source>
</evidence>
<feature type="region of interest" description="Disordered" evidence="5">
    <location>
        <begin position="2166"/>
        <end position="2193"/>
    </location>
</feature>
<dbReference type="Proteomes" id="UP000887572">
    <property type="component" value="Unplaced"/>
</dbReference>
<dbReference type="InterPro" id="IPR000403">
    <property type="entry name" value="PI3/4_kinase_cat_dom"/>
</dbReference>
<dbReference type="GO" id="GO:0004430">
    <property type="term" value="F:1-phosphatidylinositol 4-kinase activity"/>
    <property type="evidence" value="ECO:0007669"/>
    <property type="project" value="UniProtKB-EC"/>
</dbReference>
<comment type="similarity">
    <text evidence="1">Belongs to the PI3/PI4-kinase family. Type III PI4K subfamily.</text>
</comment>
<dbReference type="Gene3D" id="1.25.40.70">
    <property type="entry name" value="Phosphatidylinositol 3-kinase, accessory domain (PIK)"/>
    <property type="match status" value="1"/>
</dbReference>
<proteinExistence type="inferred from homology"/>
<dbReference type="GO" id="GO:0005886">
    <property type="term" value="C:plasma membrane"/>
    <property type="evidence" value="ECO:0007669"/>
    <property type="project" value="TreeGrafter"/>
</dbReference>
<dbReference type="InterPro" id="IPR011009">
    <property type="entry name" value="Kinase-like_dom_sf"/>
</dbReference>
<dbReference type="SUPFAM" id="SSF56112">
    <property type="entry name" value="Protein kinase-like (PK-like)"/>
    <property type="match status" value="1"/>
</dbReference>
<dbReference type="InterPro" id="IPR001263">
    <property type="entry name" value="PI3K_accessory_dom"/>
</dbReference>
<sequence length="2343" mass="263774">MASLTNDFAFSNRYCVALCLAKQHEVALSDVQKQLLGELAYGVGGHPFNHNVRSALLATGIYVLYSHGKYAETFGTFLADVFSSLVSLRWYDDGAIDKSNKITIHEQFTFSFTTLLSDMAVHFPHIRTRIISEQITLIEEVVRKICGYFYISRNGQLEHVENAKCDEEFETMVDLMRLTSILIGLLRAFGRYSVDLSSPLISHLYPLPYNLPKKMASRENLRASNASNIGLNTDSSNWFWNEQTKSESDSNFFKKLFNRHGSSFLFQGNSSNLPIFRFCFDEIQRITYCVKKLLSLDLLSKLDLIACRVFLSAELRKFPYKTISETLILVSVTLLRDILRPFSIGDGENDVPENFASEINEFVLSLFKHGQDSIAQKSQLDERNAFSFDKDRSPLRFALTEKEAVVNRVKMLVIANSVCLELIVWSAVDESDGDMFCGTISEKMWLPHRHVLAHMPVNVMALEALGSMAEKFPTLSNTLIIRLLSKFLTEPCPILLKIASELKLKDHQQSCAREQLLSTRRKIGLASLRSAAISSLSRALKSALQIEQSSLQACLSSLSSRLYTVASENDNKTIVVSENLIHTLGKLGVSFVNDDSSSELILQIFLQRFSNPPSQQDILIISSLADMWIAGANSIHDKTMKLFTRITIESSSRVYSSDPMSDSRYAHVSLAVDNALAKIANSLDSEVQQTLFLFRLLELFIQLGLEGERVGEKIPKFTAKKSSGAGNLGVLIPKIASLLGKMEPIQSPSVKLRNYFRDFWFYCVTLGFASPSGPWPEEWYNAICKIASKSPALLPHENFKTEMIENAAIKVQGIVTTEHQQVRYYLSTEFKQNAEVSAIVSRMDIGYCLYLLAVCRLEKMRVTYSRHSAAVQTVFEYLENRAIRKDKSGMWLCLLASSIVIFDEYLVEKTRRRSEADDVEANELECCAQYLLVQFNNILREVRRVADVCLAKLIDAFPFLLWNGRVISTALQIMKTLLKNIDEDPLCTQSTVEFAELKWSIQLQDTLDSRKSVAKDFTKRCEQIFCEAVKWAPGLTNSHLLEFIRSTDSASDKSLRVTINAVLSCTEREMVNSIFHVTGGSATNLQVMHGASDTASIGSLAVSDLSSITNPLDVSTYLSAINQRSDYLGQIKGMFEMLRDTHNKKLVDIALKSSDPDSMSKPLNLMTAYSNFCAHVNQNILHLIIWAPLRRFNEQTMRNCVICWNWILVARKDVQIDFLQQMTSCWKAVSQQKLGIFNREFDTFACPLSSRQCRQRPTPNVNPHNIWINFLTERVSLARYCGREQLDLLEMMFIQTFSLHIDDSVPLSNISADHLLFIPEQDKMGESGPLISRNIVTIGETGGCRVSKNVLRHRIYAVAFNYFTIGPQTPLYGGSALQHDIRSIVTFWQALYADSKYIRKESFSLNDSELSFNNVSPQCMSGQFANDTAKTQTWHGSTPISGGETGPNSCANLRIQTKINEENAQMVDRQIKNILRKRQLLLILLMNEIERLFAWLYPRGDLLEPGEAEFDHYLKNALGGEMQTRPDQKQMRENTKFAWEISPQMAVYMGTRFRMFPLVINILQELIRSRPDSISHISEALPYFLGDSMTTYERIDLTQLFTWAKCSPVQAIALLCPRLHNIHPLTLQYAVRVLESYSSDVLLQYIPQIVQAVRWDTMGYISKLILSLSMHSQLLAHQLLWNMRANIPLKEIVDKITGQFENATRNFYECEFNFVDKITNISGAIKSIPKGELVGINYLPSNPESILLEVDYASANPMQSAAKAPFLVRFKVRHCGVEIAEKIALNAYQNTSNGHQNDPPARISPIAGGVKTLFLGKLPFSKSATMCGKITVSLDIQLFPYRVVAINPGCGVIECVPDSKSRDQLGRQTDYDLFEYFMTKYGEENSKGFQQARRNFIKSMAAYSVFSFLLQIKDRHNGNIMLNSAGSIIHIDFGFMFESSPGGNLGFEPDFKLSQEMVDIMGHKMESAPFREFADKCVQVYLATRNYYSDFISLVSLMLETRLPCFRGKTIQQLRSRLAPEASEREAAKYMMSIINNCYTNVRSKIGRTGMVPSYSSSTPQKVSTLTVDGGLNQQQFGHLPLCSPPTVWSSGGGEKGAVSGGWRPWPSVAHYQDDHQRQMTLYRRQNQHLLLELCFGLTVRREGGRERGREQFLPQIYMQYYKASDRRKIHPSSAPSLKDQREQQSIGGKSENNRLAAAGAALGMHRKTMLRQSMSEQNLAKFARNSIYQQMNFPAIPNGERCLSLDATVEGGVDQNGKASVPFGHCSVPHGSIPSTGSSPSTIVSPNPNQQQPNGGPTHHRLSNKGGAGQAVQSPRHSLKNGASLNGAQPGYPHPLLHLHRL</sequence>
<evidence type="ECO:0000256" key="3">
    <source>
        <dbReference type="ARBA" id="ARBA00022679"/>
    </source>
</evidence>
<dbReference type="SUPFAM" id="SSF48371">
    <property type="entry name" value="ARM repeat"/>
    <property type="match status" value="1"/>
</dbReference>
<dbReference type="FunFam" id="1.10.1070.11:FF:000005">
    <property type="entry name" value="Phosphatidylinositol 4-kinase, catalytic, alpha"/>
    <property type="match status" value="1"/>
</dbReference>
<keyword evidence="3" id="KW-0808">Transferase</keyword>
<organism evidence="8 9">
    <name type="scientific">Globodera rostochiensis</name>
    <name type="common">Golden nematode worm</name>
    <name type="synonym">Heterodera rostochiensis</name>
    <dbReference type="NCBI Taxonomy" id="31243"/>
    <lineage>
        <taxon>Eukaryota</taxon>
        <taxon>Metazoa</taxon>
        <taxon>Ecdysozoa</taxon>
        <taxon>Nematoda</taxon>
        <taxon>Chromadorea</taxon>
        <taxon>Rhabditida</taxon>
        <taxon>Tylenchina</taxon>
        <taxon>Tylenchomorpha</taxon>
        <taxon>Tylenchoidea</taxon>
        <taxon>Heteroderidae</taxon>
        <taxon>Heteroderinae</taxon>
        <taxon>Globodera</taxon>
    </lineage>
</organism>
<dbReference type="GO" id="GO:0048015">
    <property type="term" value="P:phosphatidylinositol-mediated signaling"/>
    <property type="evidence" value="ECO:0007669"/>
    <property type="project" value="TreeGrafter"/>
</dbReference>
<feature type="compositionally biased region" description="Polar residues" evidence="5">
    <location>
        <begin position="2312"/>
        <end position="2328"/>
    </location>
</feature>
<dbReference type="GO" id="GO:0046854">
    <property type="term" value="P:phosphatidylinositol phosphate biosynthetic process"/>
    <property type="evidence" value="ECO:0007669"/>
    <property type="project" value="InterPro"/>
</dbReference>
<dbReference type="PANTHER" id="PTHR10048:SF15">
    <property type="entry name" value="PHOSPHATIDYLINOSITOL 4-KINASE ALPHA"/>
    <property type="match status" value="1"/>
</dbReference>
<keyword evidence="8" id="KW-1185">Reference proteome</keyword>
<dbReference type="PROSITE" id="PS50290">
    <property type="entry name" value="PI3_4_KINASE_3"/>
    <property type="match status" value="1"/>
</dbReference>
<dbReference type="PROSITE" id="PS00916">
    <property type="entry name" value="PI3_4_KINASE_2"/>
    <property type="match status" value="1"/>
</dbReference>
<dbReference type="InterPro" id="IPR018936">
    <property type="entry name" value="PI3/4_kinase_CS"/>
</dbReference>
<dbReference type="InterPro" id="IPR036940">
    <property type="entry name" value="PI3/4_kinase_cat_sf"/>
</dbReference>
<feature type="domain" description="PI3K/PI4K catalytic" evidence="6">
    <location>
        <begin position="1752"/>
        <end position="2043"/>
    </location>
</feature>
<dbReference type="Pfam" id="PF19274">
    <property type="entry name" value="PI4K_N"/>
    <property type="match status" value="2"/>
</dbReference>
<dbReference type="Pfam" id="PF00613">
    <property type="entry name" value="PI3Ka"/>
    <property type="match status" value="1"/>
</dbReference>
<feature type="domain" description="PIK helical" evidence="7">
    <location>
        <begin position="1531"/>
        <end position="1710"/>
    </location>
</feature>
<evidence type="ECO:0000256" key="2">
    <source>
        <dbReference type="ARBA" id="ARBA00012169"/>
    </source>
</evidence>
<accession>A0A914GXW0</accession>
<dbReference type="WBParaSite" id="Gr19_v10_g12351.t1">
    <property type="protein sequence ID" value="Gr19_v10_g12351.t1"/>
    <property type="gene ID" value="Gr19_v10_g12351"/>
</dbReference>
<dbReference type="InterPro" id="IPR016024">
    <property type="entry name" value="ARM-type_fold"/>
</dbReference>
<dbReference type="InterPro" id="IPR042236">
    <property type="entry name" value="PI3K_accessory_sf"/>
</dbReference>